<evidence type="ECO:0000313" key="7">
    <source>
        <dbReference type="Proteomes" id="UP000001997"/>
    </source>
</evidence>
<evidence type="ECO:0000256" key="3">
    <source>
        <dbReference type="ARBA" id="ARBA00023136"/>
    </source>
</evidence>
<keyword evidence="3" id="KW-0472">Membrane</keyword>
<dbReference type="OrthoDB" id="3995860at2759"/>
<dbReference type="GO" id="GO:0001919">
    <property type="term" value="P:regulation of receptor recycling"/>
    <property type="evidence" value="ECO:0007669"/>
    <property type="project" value="InterPro"/>
</dbReference>
<evidence type="ECO:0000256" key="4">
    <source>
        <dbReference type="ARBA" id="ARBA00023139"/>
    </source>
</evidence>
<dbReference type="SMART" id="SM01262">
    <property type="entry name" value="LAMTOR"/>
    <property type="match status" value="1"/>
</dbReference>
<keyword evidence="5" id="KW-0449">Lipoprotein</keyword>
<dbReference type="GO" id="GO:0031902">
    <property type="term" value="C:late endosome membrane"/>
    <property type="evidence" value="ECO:0007669"/>
    <property type="project" value="InterPro"/>
</dbReference>
<dbReference type="KEGG" id="pgu:PGUG_05221"/>
<gene>
    <name evidence="6" type="ORF">PGUG_05221</name>
</gene>
<dbReference type="eggNOG" id="ENOG502SFEX">
    <property type="taxonomic scope" value="Eukaryota"/>
</dbReference>
<dbReference type="OMA" id="NDMNDSH"/>
<dbReference type="EMBL" id="CH408161">
    <property type="protein sequence ID" value="EDK41123.2"/>
    <property type="molecule type" value="Genomic_DNA"/>
</dbReference>
<dbReference type="GO" id="GO:0016197">
    <property type="term" value="P:endosomal transport"/>
    <property type="evidence" value="ECO:0007669"/>
    <property type="project" value="InterPro"/>
</dbReference>
<protein>
    <submittedName>
        <fullName evidence="6">Uncharacterized protein</fullName>
    </submittedName>
</protein>
<dbReference type="HOGENOM" id="CLU_1886514_0_0_1"/>
<accession>A5DPM0</accession>
<dbReference type="GeneID" id="5124260"/>
<name>A5DPM0_PICGU</name>
<dbReference type="AlphaFoldDB" id="A5DPM0"/>
<dbReference type="Proteomes" id="UP000001997">
    <property type="component" value="Unassembled WGS sequence"/>
</dbReference>
<sequence>MGLCYSCLYGDEDDGNNNERSSLLQNHQLYSEENLQEEVKKQQQRQNELAGIVNELSDNLIDVSTFMSNPTGLENSTQNISFSVHTEGEGGIDKPNTTFLTNDEKQNVLDAVSQLDETTKKRCQITNSQPLYLTF</sequence>
<dbReference type="GO" id="GO:0045121">
    <property type="term" value="C:membrane raft"/>
    <property type="evidence" value="ECO:0007669"/>
    <property type="project" value="InterPro"/>
</dbReference>
<dbReference type="GO" id="GO:0032008">
    <property type="term" value="P:positive regulation of TOR signaling"/>
    <property type="evidence" value="ECO:0007669"/>
    <property type="project" value="InterPro"/>
</dbReference>
<reference evidence="6 7" key="1">
    <citation type="journal article" date="2009" name="Nature">
        <title>Evolution of pathogenicity and sexual reproduction in eight Candida genomes.</title>
        <authorList>
            <person name="Butler G."/>
            <person name="Rasmussen M.D."/>
            <person name="Lin M.F."/>
            <person name="Santos M.A."/>
            <person name="Sakthikumar S."/>
            <person name="Munro C.A."/>
            <person name="Rheinbay E."/>
            <person name="Grabherr M."/>
            <person name="Forche A."/>
            <person name="Reedy J.L."/>
            <person name="Agrafioti I."/>
            <person name="Arnaud M.B."/>
            <person name="Bates S."/>
            <person name="Brown A.J."/>
            <person name="Brunke S."/>
            <person name="Costanzo M.C."/>
            <person name="Fitzpatrick D.A."/>
            <person name="de Groot P.W."/>
            <person name="Harris D."/>
            <person name="Hoyer L.L."/>
            <person name="Hube B."/>
            <person name="Klis F.M."/>
            <person name="Kodira C."/>
            <person name="Lennard N."/>
            <person name="Logue M.E."/>
            <person name="Martin R."/>
            <person name="Neiman A.M."/>
            <person name="Nikolaou E."/>
            <person name="Quail M.A."/>
            <person name="Quinn J."/>
            <person name="Santos M.C."/>
            <person name="Schmitzberger F.F."/>
            <person name="Sherlock G."/>
            <person name="Shah P."/>
            <person name="Silverstein K.A."/>
            <person name="Skrzypek M.S."/>
            <person name="Soll D."/>
            <person name="Staggs R."/>
            <person name="Stansfield I."/>
            <person name="Stumpf M.P."/>
            <person name="Sudbery P.E."/>
            <person name="Srikantha T."/>
            <person name="Zeng Q."/>
            <person name="Berman J."/>
            <person name="Berriman M."/>
            <person name="Heitman J."/>
            <person name="Gow N.A."/>
            <person name="Lorenz M.C."/>
            <person name="Birren B.W."/>
            <person name="Kellis M."/>
            <person name="Cuomo C.A."/>
        </authorList>
    </citation>
    <scope>NUCLEOTIDE SEQUENCE [LARGE SCALE GENOMIC DNA]</scope>
    <source>
        <strain evidence="7">ATCC 6260 / CBS 566 / DSM 6381 / JCM 1539 / NBRC 10279 / NRRL Y-324</strain>
    </source>
</reference>
<comment type="subcellular location">
    <subcellularLocation>
        <location evidence="1">Endomembrane system</location>
    </subcellularLocation>
</comment>
<dbReference type="InterPro" id="IPR028209">
    <property type="entry name" value="LAMTOR1/MEH1"/>
</dbReference>
<evidence type="ECO:0000256" key="5">
    <source>
        <dbReference type="ARBA" id="ARBA00023288"/>
    </source>
</evidence>
<organism evidence="6 7">
    <name type="scientific">Meyerozyma guilliermondii (strain ATCC 6260 / CBS 566 / DSM 6381 / JCM 1539 / NBRC 10279 / NRRL Y-324)</name>
    <name type="common">Yeast</name>
    <name type="synonym">Candida guilliermondii</name>
    <dbReference type="NCBI Taxonomy" id="294746"/>
    <lineage>
        <taxon>Eukaryota</taxon>
        <taxon>Fungi</taxon>
        <taxon>Dikarya</taxon>
        <taxon>Ascomycota</taxon>
        <taxon>Saccharomycotina</taxon>
        <taxon>Pichiomycetes</taxon>
        <taxon>Debaryomycetaceae</taxon>
        <taxon>Meyerozyma</taxon>
    </lineage>
</organism>
<dbReference type="GO" id="GO:0043410">
    <property type="term" value="P:positive regulation of MAPK cascade"/>
    <property type="evidence" value="ECO:0007669"/>
    <property type="project" value="InterPro"/>
</dbReference>
<dbReference type="GO" id="GO:0071986">
    <property type="term" value="C:Ragulator complex"/>
    <property type="evidence" value="ECO:0007669"/>
    <property type="project" value="InterPro"/>
</dbReference>
<proteinExistence type="predicted"/>
<evidence type="ECO:0000313" key="6">
    <source>
        <dbReference type="EMBL" id="EDK41123.2"/>
    </source>
</evidence>
<keyword evidence="2" id="KW-0519">Myristate</keyword>
<dbReference type="RefSeq" id="XP_001482201.2">
    <property type="nucleotide sequence ID" value="XM_001482151.1"/>
</dbReference>
<dbReference type="InParanoid" id="A5DPM0"/>
<dbReference type="Pfam" id="PF15454">
    <property type="entry name" value="LAMTOR"/>
    <property type="match status" value="1"/>
</dbReference>
<dbReference type="GO" id="GO:0071230">
    <property type="term" value="P:cellular response to amino acid stimulus"/>
    <property type="evidence" value="ECO:0007669"/>
    <property type="project" value="InterPro"/>
</dbReference>
<dbReference type="VEuPathDB" id="FungiDB:PGUG_05221"/>
<evidence type="ECO:0000256" key="1">
    <source>
        <dbReference type="ARBA" id="ARBA00004308"/>
    </source>
</evidence>
<evidence type="ECO:0000256" key="2">
    <source>
        <dbReference type="ARBA" id="ARBA00022707"/>
    </source>
</evidence>
<keyword evidence="4" id="KW-0564">Palmitate</keyword>
<keyword evidence="7" id="KW-1185">Reference proteome</keyword>